<dbReference type="EMBL" id="WNYA01066372">
    <property type="protein sequence ID" value="KAG8535455.1"/>
    <property type="molecule type" value="Genomic_DNA"/>
</dbReference>
<evidence type="ECO:0008006" key="3">
    <source>
        <dbReference type="Google" id="ProtNLM"/>
    </source>
</evidence>
<dbReference type="InterPro" id="IPR033162">
    <property type="entry name" value="TBCD"/>
</dbReference>
<keyword evidence="2" id="KW-1185">Reference proteome</keyword>
<dbReference type="GO" id="GO:0007021">
    <property type="term" value="P:tubulin complex assembly"/>
    <property type="evidence" value="ECO:0007669"/>
    <property type="project" value="InterPro"/>
</dbReference>
<dbReference type="GO" id="GO:0000226">
    <property type="term" value="P:microtubule cytoskeleton organization"/>
    <property type="evidence" value="ECO:0007669"/>
    <property type="project" value="TreeGrafter"/>
</dbReference>
<dbReference type="PANTHER" id="PTHR12658:SF0">
    <property type="entry name" value="TUBULIN-SPECIFIC CHAPERONE D"/>
    <property type="match status" value="1"/>
</dbReference>
<dbReference type="EMBL" id="WNYA01066372">
    <property type="protein sequence ID" value="KAG8535456.1"/>
    <property type="molecule type" value="Genomic_DNA"/>
</dbReference>
<dbReference type="GO" id="GO:0048487">
    <property type="term" value="F:beta-tubulin binding"/>
    <property type="evidence" value="ECO:0007669"/>
    <property type="project" value="InterPro"/>
</dbReference>
<gene>
    <name evidence="1" type="ORF">GDO81_028488</name>
</gene>
<feature type="non-terminal residue" evidence="1">
    <location>
        <position position="1"/>
    </location>
</feature>
<protein>
    <recommendedName>
        <fullName evidence="3">Tubulin-specific chaperone D</fullName>
    </recommendedName>
</protein>
<dbReference type="EMBL" id="WNYA01066372">
    <property type="protein sequence ID" value="KAG8535454.1"/>
    <property type="molecule type" value="Genomic_DNA"/>
</dbReference>
<accession>A0AAV6YJK5</accession>
<dbReference type="Proteomes" id="UP000824782">
    <property type="component" value="Unassembled WGS sequence"/>
</dbReference>
<dbReference type="GO" id="GO:0016328">
    <property type="term" value="C:lateral plasma membrane"/>
    <property type="evidence" value="ECO:0007669"/>
    <property type="project" value="TreeGrafter"/>
</dbReference>
<reference evidence="1" key="1">
    <citation type="thesis" date="2020" institute="ProQuest LLC" country="789 East Eisenhower Parkway, Ann Arbor, MI, USA">
        <title>Comparative Genomics and Chromosome Evolution.</title>
        <authorList>
            <person name="Mudd A.B."/>
        </authorList>
    </citation>
    <scope>NUCLEOTIDE SEQUENCE</scope>
    <source>
        <strain evidence="1">237g6f4</strain>
        <tissue evidence="1">Blood</tissue>
    </source>
</reference>
<dbReference type="GO" id="GO:0070830">
    <property type="term" value="P:bicellular tight junction assembly"/>
    <property type="evidence" value="ECO:0007669"/>
    <property type="project" value="TreeGrafter"/>
</dbReference>
<evidence type="ECO:0000313" key="2">
    <source>
        <dbReference type="Proteomes" id="UP000824782"/>
    </source>
</evidence>
<dbReference type="PANTHER" id="PTHR12658">
    <property type="entry name" value="BETA-TUBULIN COFACTOR D"/>
    <property type="match status" value="1"/>
</dbReference>
<comment type="caution">
    <text evidence="1">The sequence shown here is derived from an EMBL/GenBank/DDBJ whole genome shotgun (WGS) entry which is preliminary data.</text>
</comment>
<proteinExistence type="predicted"/>
<name>A0AAV6YJK5_ENGPU</name>
<organism evidence="1 2">
    <name type="scientific">Engystomops pustulosus</name>
    <name type="common">Tungara frog</name>
    <name type="synonym">Physalaemus pustulosus</name>
    <dbReference type="NCBI Taxonomy" id="76066"/>
    <lineage>
        <taxon>Eukaryota</taxon>
        <taxon>Metazoa</taxon>
        <taxon>Chordata</taxon>
        <taxon>Craniata</taxon>
        <taxon>Vertebrata</taxon>
        <taxon>Euteleostomi</taxon>
        <taxon>Amphibia</taxon>
        <taxon>Batrachia</taxon>
        <taxon>Anura</taxon>
        <taxon>Neobatrachia</taxon>
        <taxon>Hyloidea</taxon>
        <taxon>Leptodactylidae</taxon>
        <taxon>Leiuperinae</taxon>
        <taxon>Engystomops</taxon>
    </lineage>
</organism>
<dbReference type="GO" id="GO:0005096">
    <property type="term" value="F:GTPase activator activity"/>
    <property type="evidence" value="ECO:0007669"/>
    <property type="project" value="InterPro"/>
</dbReference>
<sequence length="184" mass="20585">GRLLARARGGWAPLGTGAWRVGASWYGRVEAGRPLWHGHVEVVLLLTSCSLAHITSCGILFFRFCGMIQFPGEIRKKVLFQLLLLVCHPFPVVRKSTASDVYEMLITYDDVIDPEVLDEVMAVLSDTCWDNDLTLVREQRNLLCDLLKVPKPTLVSKVRGDVAQVSIVRGRRHPSVCCERETSP</sequence>
<dbReference type="GO" id="GO:0034333">
    <property type="term" value="P:adherens junction assembly"/>
    <property type="evidence" value="ECO:0007669"/>
    <property type="project" value="TreeGrafter"/>
</dbReference>
<dbReference type="GO" id="GO:0007023">
    <property type="term" value="P:post-chaperonin tubulin folding pathway"/>
    <property type="evidence" value="ECO:0007669"/>
    <property type="project" value="InterPro"/>
</dbReference>
<evidence type="ECO:0000313" key="1">
    <source>
        <dbReference type="EMBL" id="KAG8535454.1"/>
    </source>
</evidence>
<dbReference type="AlphaFoldDB" id="A0AAV6YJK5"/>